<dbReference type="PANTHER" id="PTHR46268:SF6">
    <property type="entry name" value="UNIVERSAL STRESS PROTEIN UP12"/>
    <property type="match status" value="1"/>
</dbReference>
<dbReference type="Gene3D" id="3.40.50.620">
    <property type="entry name" value="HUPs"/>
    <property type="match status" value="1"/>
</dbReference>
<proteinExistence type="inferred from homology"/>
<name>A0A3A5M8I4_9MICO</name>
<dbReference type="Pfam" id="PF00582">
    <property type="entry name" value="Usp"/>
    <property type="match status" value="1"/>
</dbReference>
<organism evidence="3 4">
    <name type="scientific">Cryobacterium melibiosiphilum</name>
    <dbReference type="NCBI Taxonomy" id="995039"/>
    <lineage>
        <taxon>Bacteria</taxon>
        <taxon>Bacillati</taxon>
        <taxon>Actinomycetota</taxon>
        <taxon>Actinomycetes</taxon>
        <taxon>Micrococcales</taxon>
        <taxon>Microbacteriaceae</taxon>
        <taxon>Cryobacterium</taxon>
    </lineage>
</organism>
<sequence length="195" mass="20377">MLFGRLPRPGSYSTRGGQVTPSGRARVIVGVQPGQPDAVVENAAVFAARFNAELVCVYVDVGRYLVDESADGTIMSLPFDPDLPDLAAEAFDHDLAEHLASVLNGRGVEWSTRAVAGDPARALAHLADTLDAAMIVIGTREATLLAGLQEFFGGSVAVHLAHHQHRPVVVIPLAPVVWGGAEPWGGASVAPADSD</sequence>
<dbReference type="Proteomes" id="UP000272015">
    <property type="component" value="Unassembled WGS sequence"/>
</dbReference>
<reference evidence="3 4" key="1">
    <citation type="submission" date="2018-09" db="EMBL/GenBank/DDBJ databases">
        <title>Novel species of Cryobacterium.</title>
        <authorList>
            <person name="Liu Q."/>
            <person name="Xin Y.-H."/>
        </authorList>
    </citation>
    <scope>NUCLEOTIDE SEQUENCE [LARGE SCALE GENOMIC DNA]</scope>
    <source>
        <strain evidence="3 4">Hh39</strain>
    </source>
</reference>
<dbReference type="EMBL" id="QZVS01000096">
    <property type="protein sequence ID" value="RJT85273.1"/>
    <property type="molecule type" value="Genomic_DNA"/>
</dbReference>
<keyword evidence="4" id="KW-1185">Reference proteome</keyword>
<gene>
    <name evidence="3" type="ORF">D6T64_20410</name>
</gene>
<dbReference type="InterPro" id="IPR006016">
    <property type="entry name" value="UspA"/>
</dbReference>
<accession>A0A3A5M8I4</accession>
<dbReference type="PANTHER" id="PTHR46268">
    <property type="entry name" value="STRESS RESPONSE PROTEIN NHAX"/>
    <property type="match status" value="1"/>
</dbReference>
<comment type="similarity">
    <text evidence="1">Belongs to the universal stress protein A family.</text>
</comment>
<evidence type="ECO:0000313" key="3">
    <source>
        <dbReference type="EMBL" id="RJT85273.1"/>
    </source>
</evidence>
<evidence type="ECO:0000313" key="4">
    <source>
        <dbReference type="Proteomes" id="UP000272015"/>
    </source>
</evidence>
<dbReference type="OrthoDB" id="3213322at2"/>
<dbReference type="CDD" id="cd00293">
    <property type="entry name" value="USP-like"/>
    <property type="match status" value="1"/>
</dbReference>
<dbReference type="AlphaFoldDB" id="A0A3A5M8I4"/>
<dbReference type="SUPFAM" id="SSF52402">
    <property type="entry name" value="Adenine nucleotide alpha hydrolases-like"/>
    <property type="match status" value="1"/>
</dbReference>
<dbReference type="InterPro" id="IPR014729">
    <property type="entry name" value="Rossmann-like_a/b/a_fold"/>
</dbReference>
<comment type="caution">
    <text evidence="3">The sequence shown here is derived from an EMBL/GenBank/DDBJ whole genome shotgun (WGS) entry which is preliminary data.</text>
</comment>
<evidence type="ECO:0000256" key="1">
    <source>
        <dbReference type="ARBA" id="ARBA00008791"/>
    </source>
</evidence>
<protein>
    <submittedName>
        <fullName evidence="3">Universal stress protein</fullName>
    </submittedName>
</protein>
<evidence type="ECO:0000259" key="2">
    <source>
        <dbReference type="Pfam" id="PF00582"/>
    </source>
</evidence>
<feature type="domain" description="UspA" evidence="2">
    <location>
        <begin position="26"/>
        <end position="172"/>
    </location>
</feature>